<keyword evidence="13" id="KW-0830">Ubiquinone</keyword>
<dbReference type="Proteomes" id="UP000746471">
    <property type="component" value="Unassembled WGS sequence"/>
</dbReference>
<evidence type="ECO:0000256" key="12">
    <source>
        <dbReference type="ARBA" id="ARBA00023065"/>
    </source>
</evidence>
<evidence type="ECO:0000259" key="16">
    <source>
        <dbReference type="SMART" id="SM00900"/>
    </source>
</evidence>
<evidence type="ECO:0000256" key="15">
    <source>
        <dbReference type="ARBA" id="ARBA00023201"/>
    </source>
</evidence>
<dbReference type="SMART" id="SM00900">
    <property type="entry name" value="FMN_bind"/>
    <property type="match status" value="1"/>
</dbReference>
<evidence type="ECO:0000256" key="14">
    <source>
        <dbReference type="ARBA" id="ARBA00023136"/>
    </source>
</evidence>
<evidence type="ECO:0000256" key="13">
    <source>
        <dbReference type="ARBA" id="ARBA00023075"/>
    </source>
</evidence>
<evidence type="ECO:0000256" key="2">
    <source>
        <dbReference type="ARBA" id="ARBA00022475"/>
    </source>
</evidence>
<dbReference type="PANTHER" id="PTHR37838">
    <property type="entry name" value="NA(+)-TRANSLOCATING NADH-QUINONE REDUCTASE SUBUNIT C"/>
    <property type="match status" value="1"/>
</dbReference>
<dbReference type="Pfam" id="PF04205">
    <property type="entry name" value="FMN_bind"/>
    <property type="match status" value="1"/>
</dbReference>
<evidence type="ECO:0000256" key="5">
    <source>
        <dbReference type="ARBA" id="ARBA00022630"/>
    </source>
</evidence>
<evidence type="ECO:0000313" key="17">
    <source>
        <dbReference type="EMBL" id="MBS7527899.1"/>
    </source>
</evidence>
<keyword evidence="2" id="KW-1003">Cell membrane</keyword>
<evidence type="ECO:0000256" key="11">
    <source>
        <dbReference type="ARBA" id="ARBA00023053"/>
    </source>
</evidence>
<proteinExistence type="predicted"/>
<keyword evidence="7" id="KW-0812">Transmembrane</keyword>
<sequence>MAKPKRILYPVFFMVLITAVYTLILASLNAASAERVAEQESLRLERAILYANAIDATDDAALHQFFVDNFEQVTTDDLSYYRYATDGQVTAYTFPFTGKGLWGSVNGYIAISSDFKTILGVDFISHSETPGLGGRIDEAWFKEQFRGIPLETSPYIRYRSEANGNVDAITGATLTSNAVKGMLNTFLETLMSTERTVIVNE</sequence>
<dbReference type="EMBL" id="JAHBCL010000027">
    <property type="protein sequence ID" value="MBS7527899.1"/>
    <property type="molecule type" value="Genomic_DNA"/>
</dbReference>
<keyword evidence="8" id="KW-1278">Translocase</keyword>
<evidence type="ECO:0000256" key="1">
    <source>
        <dbReference type="ARBA" id="ARBA00022448"/>
    </source>
</evidence>
<keyword evidence="18" id="KW-1185">Reference proteome</keyword>
<evidence type="ECO:0000256" key="3">
    <source>
        <dbReference type="ARBA" id="ARBA00022519"/>
    </source>
</evidence>
<keyword evidence="9" id="KW-1133">Transmembrane helix</keyword>
<keyword evidence="4" id="KW-0597">Phosphoprotein</keyword>
<feature type="domain" description="FMN-binding" evidence="16">
    <location>
        <begin position="100"/>
        <end position="190"/>
    </location>
</feature>
<dbReference type="InterPro" id="IPR010204">
    <property type="entry name" value="NqrC"/>
</dbReference>
<dbReference type="RefSeq" id="WP_213237760.1">
    <property type="nucleotide sequence ID" value="NZ_JAHBCL010000027.1"/>
</dbReference>
<gene>
    <name evidence="17" type="ORF">KHM83_14535</name>
</gene>
<keyword evidence="6" id="KW-0288">FMN</keyword>
<evidence type="ECO:0000256" key="10">
    <source>
        <dbReference type="ARBA" id="ARBA00023027"/>
    </source>
</evidence>
<evidence type="ECO:0000256" key="9">
    <source>
        <dbReference type="ARBA" id="ARBA00022989"/>
    </source>
</evidence>
<comment type="caution">
    <text evidence="17">The sequence shown here is derived from an EMBL/GenBank/DDBJ whole genome shotgun (WGS) entry which is preliminary data.</text>
</comment>
<dbReference type="PIRSF" id="PIRSF006091">
    <property type="entry name" value="E_trnsport_RnfG"/>
    <property type="match status" value="1"/>
</dbReference>
<evidence type="ECO:0000256" key="4">
    <source>
        <dbReference type="ARBA" id="ARBA00022553"/>
    </source>
</evidence>
<keyword evidence="1" id="KW-0813">Transport</keyword>
<keyword evidence="11" id="KW-0915">Sodium</keyword>
<keyword evidence="10" id="KW-0520">NAD</keyword>
<evidence type="ECO:0000256" key="6">
    <source>
        <dbReference type="ARBA" id="ARBA00022643"/>
    </source>
</evidence>
<dbReference type="InterPro" id="IPR007329">
    <property type="entry name" value="FMN-bd"/>
</dbReference>
<accession>A0ABS5PU26</accession>
<dbReference type="InterPro" id="IPR010209">
    <property type="entry name" value="Ion_transpt_RnfG/RsxG"/>
</dbReference>
<evidence type="ECO:0000256" key="7">
    <source>
        <dbReference type="ARBA" id="ARBA00022692"/>
    </source>
</evidence>
<keyword evidence="3" id="KW-0997">Cell inner membrane</keyword>
<keyword evidence="15" id="KW-0739">Sodium transport</keyword>
<protein>
    <submittedName>
        <fullName evidence="17">FMN-binding protein</fullName>
    </submittedName>
</protein>
<keyword evidence="14" id="KW-0472">Membrane</keyword>
<reference evidence="17 18" key="1">
    <citation type="submission" date="2021-05" db="EMBL/GenBank/DDBJ databases">
        <title>Fusibacter ferrireducens sp. nov., an anaerobic, sulfur- and Fe-reducing bacterium isolated from the mangrove sediment.</title>
        <authorList>
            <person name="Qiu D."/>
        </authorList>
    </citation>
    <scope>NUCLEOTIDE SEQUENCE [LARGE SCALE GENOMIC DNA]</scope>
    <source>
        <strain evidence="17 18">DSM 12116</strain>
    </source>
</reference>
<evidence type="ECO:0000313" key="18">
    <source>
        <dbReference type="Proteomes" id="UP000746471"/>
    </source>
</evidence>
<evidence type="ECO:0000256" key="8">
    <source>
        <dbReference type="ARBA" id="ARBA00022967"/>
    </source>
</evidence>
<dbReference type="PANTHER" id="PTHR37838:SF1">
    <property type="entry name" value="NA(+)-TRANSLOCATING NADH-QUINONE REDUCTASE SUBUNIT C"/>
    <property type="match status" value="1"/>
</dbReference>
<organism evidence="17 18">
    <name type="scientific">Fusibacter paucivorans</name>
    <dbReference type="NCBI Taxonomy" id="76009"/>
    <lineage>
        <taxon>Bacteria</taxon>
        <taxon>Bacillati</taxon>
        <taxon>Bacillota</taxon>
        <taxon>Clostridia</taxon>
        <taxon>Eubacteriales</taxon>
        <taxon>Eubacteriales Family XII. Incertae Sedis</taxon>
        <taxon>Fusibacter</taxon>
    </lineage>
</organism>
<keyword evidence="5" id="KW-0285">Flavoprotein</keyword>
<keyword evidence="12" id="KW-0406">Ion transport</keyword>
<name>A0ABS5PU26_9FIRM</name>